<evidence type="ECO:0000313" key="4">
    <source>
        <dbReference type="Proteomes" id="UP001390339"/>
    </source>
</evidence>
<feature type="transmembrane region" description="Helical" evidence="2">
    <location>
        <begin position="381"/>
        <end position="405"/>
    </location>
</feature>
<evidence type="ECO:0000256" key="1">
    <source>
        <dbReference type="SAM" id="MobiDB-lite"/>
    </source>
</evidence>
<feature type="region of interest" description="Disordered" evidence="1">
    <location>
        <begin position="354"/>
        <end position="374"/>
    </location>
</feature>
<accession>A0ABR2HLY7</accession>
<name>A0ABR2HLY7_9PEZI</name>
<keyword evidence="4" id="KW-1185">Reference proteome</keyword>
<gene>
    <name evidence="3" type="ORF">PGQ11_015483</name>
</gene>
<dbReference type="EMBL" id="JAPCWZ010000010">
    <property type="protein sequence ID" value="KAK8849003.1"/>
    <property type="molecule type" value="Genomic_DNA"/>
</dbReference>
<evidence type="ECO:0000256" key="2">
    <source>
        <dbReference type="SAM" id="Phobius"/>
    </source>
</evidence>
<dbReference type="Proteomes" id="UP001390339">
    <property type="component" value="Unassembled WGS sequence"/>
</dbReference>
<feature type="region of interest" description="Disordered" evidence="1">
    <location>
        <begin position="415"/>
        <end position="460"/>
    </location>
</feature>
<protein>
    <submittedName>
        <fullName evidence="3">Uncharacterized protein</fullName>
    </submittedName>
</protein>
<feature type="region of interest" description="Disordered" evidence="1">
    <location>
        <begin position="474"/>
        <end position="500"/>
    </location>
</feature>
<organism evidence="3 4">
    <name type="scientific">Apiospora arundinis</name>
    <dbReference type="NCBI Taxonomy" id="335852"/>
    <lineage>
        <taxon>Eukaryota</taxon>
        <taxon>Fungi</taxon>
        <taxon>Dikarya</taxon>
        <taxon>Ascomycota</taxon>
        <taxon>Pezizomycotina</taxon>
        <taxon>Sordariomycetes</taxon>
        <taxon>Xylariomycetidae</taxon>
        <taxon>Amphisphaeriales</taxon>
        <taxon>Apiosporaceae</taxon>
        <taxon>Apiospora</taxon>
    </lineage>
</organism>
<sequence length="500" mass="53830">MACNETWTENPADYPIVITSQADIDNPALFSPKLASEAWAILVQGAKGTLNFTNLKSFEQMKISCNIELQELIFPDLVTFYELKVDTAPALKRLTMDQWNGSVDANSPNRKFNQFSNLRLGRVPQLRDQQYNIPNLNILDLYKTGPMRFPKLTTTRHLTANGAGVGGGLHFPMLETVSSLFSVTNTEVEFLRLKNAGEMTFTNQAQYSRLLGGSTESTADLVVQGSLVIANQTGDPDDPTGWGLRLEQLTKVGEDLNITQNNGIPKFSFSHLTEVKRLNIIDNPGSTVPGDFSRLTDASAIHINGVINSDTNSVLFPKLSSAGDVKIEPWNPEFDCSWFVRMRDQGKIGALSCNGTNGTGAGPSSSPTPLQSTPHNGLTTAASAGIGVGVGVVALGIMAALAWLIMHYRRRLRDVGGAGSSHKNSRDDPRETFGAKPETNEDGQILEAGGKSLPYQAGGSEILEAGGRALRAEAGDERLVAHGPGEAASPQQKRPPVELA</sequence>
<keyword evidence="2" id="KW-0812">Transmembrane</keyword>
<feature type="compositionally biased region" description="Low complexity" evidence="1">
    <location>
        <begin position="363"/>
        <end position="374"/>
    </location>
</feature>
<keyword evidence="2" id="KW-0472">Membrane</keyword>
<feature type="compositionally biased region" description="Basic and acidic residues" evidence="1">
    <location>
        <begin position="424"/>
        <end position="433"/>
    </location>
</feature>
<keyword evidence="2" id="KW-1133">Transmembrane helix</keyword>
<proteinExistence type="predicted"/>
<reference evidence="3 4" key="1">
    <citation type="journal article" date="2024" name="IMA Fungus">
        <title>Apiospora arundinis, a panoply of carbohydrate-active enzymes and secondary metabolites.</title>
        <authorList>
            <person name="Sorensen T."/>
            <person name="Petersen C."/>
            <person name="Muurmann A.T."/>
            <person name="Christiansen J.V."/>
            <person name="Brundto M.L."/>
            <person name="Overgaard C.K."/>
            <person name="Boysen A.T."/>
            <person name="Wollenberg R.D."/>
            <person name="Larsen T.O."/>
            <person name="Sorensen J.L."/>
            <person name="Nielsen K.L."/>
            <person name="Sondergaard T.E."/>
        </authorList>
    </citation>
    <scope>NUCLEOTIDE SEQUENCE [LARGE SCALE GENOMIC DNA]</scope>
    <source>
        <strain evidence="3 4">AAU 773</strain>
    </source>
</reference>
<evidence type="ECO:0000313" key="3">
    <source>
        <dbReference type="EMBL" id="KAK8849003.1"/>
    </source>
</evidence>
<comment type="caution">
    <text evidence="3">The sequence shown here is derived from an EMBL/GenBank/DDBJ whole genome shotgun (WGS) entry which is preliminary data.</text>
</comment>